<keyword evidence="9" id="KW-0739">Sodium transport</keyword>
<evidence type="ECO:0000256" key="8">
    <source>
        <dbReference type="ARBA" id="ARBA00023136"/>
    </source>
</evidence>
<evidence type="ECO:0000256" key="10">
    <source>
        <dbReference type="SAM" id="Phobius"/>
    </source>
</evidence>
<sequence>MEAYLVDIARLALTLAALALGGRLGALIDAPLVGEILVGMLLGPDGAGFVPENSAVVLVGDFALCLLVMEGGLSIDIGALNSVGPIAFAIAVSGTMLPIALGVAYMSACGYGVMAGVAAGTSLSSTSIGMATKVLQTLGELTSPLGNLVCVAAMVDDVLSLVILAVVSNVEGDDQGGGRDVAWMTSRPILASVGVGVLGAGLAVAIPRIAGTLFPTADDAVVWAMLGLSLGVVVAAGAAGSTHLLGAFVGGAAFSGLSNARRAFARHAELNAWLTSVFFLSVGTRIPLRGMFDARGVALGAGYSVFAVVGKLVTGAWCHPDWPKARAVGWAMVGRGELGFVMAQSAHAGGLMGDAPYVASVWALLIATAASPVFMRRAIDVWKRLETLGNGLETSGNVEDVEAVR</sequence>
<feature type="transmembrane region" description="Helical" evidence="10">
    <location>
        <begin position="297"/>
        <end position="317"/>
    </location>
</feature>
<accession>C1E393</accession>
<dbReference type="InParanoid" id="C1E393"/>
<gene>
    <name evidence="12" type="ORF">MICPUN_80602</name>
</gene>
<feature type="transmembrane region" description="Helical" evidence="10">
    <location>
        <begin position="54"/>
        <end position="73"/>
    </location>
</feature>
<dbReference type="GO" id="GO:1902600">
    <property type="term" value="P:proton transmembrane transport"/>
    <property type="evidence" value="ECO:0007669"/>
    <property type="project" value="InterPro"/>
</dbReference>
<feature type="transmembrane region" description="Helical" evidence="10">
    <location>
        <begin position="144"/>
        <end position="168"/>
    </location>
</feature>
<evidence type="ECO:0000256" key="6">
    <source>
        <dbReference type="ARBA" id="ARBA00023053"/>
    </source>
</evidence>
<evidence type="ECO:0000256" key="2">
    <source>
        <dbReference type="ARBA" id="ARBA00022448"/>
    </source>
</evidence>
<feature type="transmembrane region" description="Helical" evidence="10">
    <location>
        <begin position="357"/>
        <end position="375"/>
    </location>
</feature>
<dbReference type="KEGG" id="mis:MICPUN_80602"/>
<evidence type="ECO:0000256" key="1">
    <source>
        <dbReference type="ARBA" id="ARBA00004141"/>
    </source>
</evidence>
<dbReference type="InterPro" id="IPR038770">
    <property type="entry name" value="Na+/solute_symporter_sf"/>
</dbReference>
<dbReference type="OrthoDB" id="2687058at2759"/>
<dbReference type="InterPro" id="IPR006153">
    <property type="entry name" value="Cation/H_exchanger_TM"/>
</dbReference>
<dbReference type="OMA" id="IPFLELW"/>
<dbReference type="Proteomes" id="UP000002009">
    <property type="component" value="Chromosome 4"/>
</dbReference>
<evidence type="ECO:0000256" key="9">
    <source>
        <dbReference type="ARBA" id="ARBA00023201"/>
    </source>
</evidence>
<keyword evidence="4 10" id="KW-0812">Transmembrane</keyword>
<dbReference type="GO" id="GO:0016020">
    <property type="term" value="C:membrane"/>
    <property type="evidence" value="ECO:0007669"/>
    <property type="project" value="UniProtKB-SubCell"/>
</dbReference>
<dbReference type="PANTHER" id="PTHR43562">
    <property type="entry name" value="NAPA-TYPE SODIUM/HYDROGEN ANTIPORTER"/>
    <property type="match status" value="1"/>
</dbReference>
<dbReference type="GO" id="GO:0015297">
    <property type="term" value="F:antiporter activity"/>
    <property type="evidence" value="ECO:0007669"/>
    <property type="project" value="UniProtKB-KW"/>
</dbReference>
<dbReference type="GeneID" id="8242544"/>
<feature type="transmembrane region" description="Helical" evidence="10">
    <location>
        <begin position="12"/>
        <end position="34"/>
    </location>
</feature>
<feature type="domain" description="Cation/H+ exchanger transmembrane" evidence="11">
    <location>
        <begin position="20"/>
        <end position="374"/>
    </location>
</feature>
<dbReference type="PANTHER" id="PTHR43562:SF3">
    <property type="entry name" value="SODIUM ION_PROTON EXCHANGER (EUROFUNG)"/>
    <property type="match status" value="1"/>
</dbReference>
<evidence type="ECO:0000256" key="4">
    <source>
        <dbReference type="ARBA" id="ARBA00022692"/>
    </source>
</evidence>
<reference evidence="12 13" key="1">
    <citation type="journal article" date="2009" name="Science">
        <title>Green evolution and dynamic adaptations revealed by genomes of the marine picoeukaryotes Micromonas.</title>
        <authorList>
            <person name="Worden A.Z."/>
            <person name="Lee J.H."/>
            <person name="Mock T."/>
            <person name="Rouze P."/>
            <person name="Simmons M.P."/>
            <person name="Aerts A.L."/>
            <person name="Allen A.E."/>
            <person name="Cuvelier M.L."/>
            <person name="Derelle E."/>
            <person name="Everett M.V."/>
            <person name="Foulon E."/>
            <person name="Grimwood J."/>
            <person name="Gundlach H."/>
            <person name="Henrissat B."/>
            <person name="Napoli C."/>
            <person name="McDonald S.M."/>
            <person name="Parker M.S."/>
            <person name="Rombauts S."/>
            <person name="Salamov A."/>
            <person name="Von Dassow P."/>
            <person name="Badger J.H."/>
            <person name="Coutinho P.M."/>
            <person name="Demir E."/>
            <person name="Dubchak I."/>
            <person name="Gentemann C."/>
            <person name="Eikrem W."/>
            <person name="Gready J.E."/>
            <person name="John U."/>
            <person name="Lanier W."/>
            <person name="Lindquist E.A."/>
            <person name="Lucas S."/>
            <person name="Mayer K.F."/>
            <person name="Moreau H."/>
            <person name="Not F."/>
            <person name="Otillar R."/>
            <person name="Panaud O."/>
            <person name="Pangilinan J."/>
            <person name="Paulsen I."/>
            <person name="Piegu B."/>
            <person name="Poliakov A."/>
            <person name="Robbens S."/>
            <person name="Schmutz J."/>
            <person name="Toulza E."/>
            <person name="Wyss T."/>
            <person name="Zelensky A."/>
            <person name="Zhou K."/>
            <person name="Armbrust E.V."/>
            <person name="Bhattacharya D."/>
            <person name="Goodenough U.W."/>
            <person name="Van de Peer Y."/>
            <person name="Grigoriev I.V."/>
        </authorList>
    </citation>
    <scope>NUCLEOTIDE SEQUENCE [LARGE SCALE GENOMIC DNA]</scope>
    <source>
        <strain evidence="13">RCC299 / NOUM17</strain>
    </source>
</reference>
<keyword evidence="7" id="KW-0406">Ion transport</keyword>
<keyword evidence="2" id="KW-0813">Transport</keyword>
<dbReference type="RefSeq" id="XP_002501635.1">
    <property type="nucleotide sequence ID" value="XM_002501589.1"/>
</dbReference>
<dbReference type="Gene3D" id="1.20.1530.20">
    <property type="match status" value="1"/>
</dbReference>
<evidence type="ECO:0000259" key="11">
    <source>
        <dbReference type="Pfam" id="PF00999"/>
    </source>
</evidence>
<keyword evidence="5 10" id="KW-1133">Transmembrane helix</keyword>
<evidence type="ECO:0000256" key="7">
    <source>
        <dbReference type="ARBA" id="ARBA00023065"/>
    </source>
</evidence>
<name>C1E393_MICCC</name>
<keyword evidence="6" id="KW-0915">Sodium</keyword>
<organism evidence="12 13">
    <name type="scientific">Micromonas commoda (strain RCC299 / NOUM17 / CCMP2709)</name>
    <name type="common">Picoplanktonic green alga</name>
    <dbReference type="NCBI Taxonomy" id="296587"/>
    <lineage>
        <taxon>Eukaryota</taxon>
        <taxon>Viridiplantae</taxon>
        <taxon>Chlorophyta</taxon>
        <taxon>Mamiellophyceae</taxon>
        <taxon>Mamiellales</taxon>
        <taxon>Mamiellaceae</taxon>
        <taxon>Micromonas</taxon>
    </lineage>
</organism>
<protein>
    <submittedName>
        <fullName evidence="12">Monovalent Cation:Proton antiporter-2 family</fullName>
    </submittedName>
</protein>
<evidence type="ECO:0000313" key="12">
    <source>
        <dbReference type="EMBL" id="ACO62893.1"/>
    </source>
</evidence>
<keyword evidence="13" id="KW-1185">Reference proteome</keyword>
<comment type="subcellular location">
    <subcellularLocation>
        <location evidence="1">Membrane</location>
        <topology evidence="1">Multi-pass membrane protein</topology>
    </subcellularLocation>
</comment>
<dbReference type="EMBL" id="CP001325">
    <property type="protein sequence ID" value="ACO62893.1"/>
    <property type="molecule type" value="Genomic_DNA"/>
</dbReference>
<proteinExistence type="predicted"/>
<dbReference type="Pfam" id="PF00999">
    <property type="entry name" value="Na_H_Exchanger"/>
    <property type="match status" value="1"/>
</dbReference>
<feature type="transmembrane region" description="Helical" evidence="10">
    <location>
        <begin position="85"/>
        <end position="105"/>
    </location>
</feature>
<feature type="transmembrane region" description="Helical" evidence="10">
    <location>
        <begin position="188"/>
        <end position="210"/>
    </location>
</feature>
<dbReference type="AlphaFoldDB" id="C1E393"/>
<keyword evidence="3" id="KW-0050">Antiport</keyword>
<dbReference type="GO" id="GO:0006814">
    <property type="term" value="P:sodium ion transport"/>
    <property type="evidence" value="ECO:0007669"/>
    <property type="project" value="UniProtKB-KW"/>
</dbReference>
<evidence type="ECO:0000313" key="13">
    <source>
        <dbReference type="Proteomes" id="UP000002009"/>
    </source>
</evidence>
<evidence type="ECO:0000256" key="3">
    <source>
        <dbReference type="ARBA" id="ARBA00022449"/>
    </source>
</evidence>
<feature type="transmembrane region" description="Helical" evidence="10">
    <location>
        <begin position="222"/>
        <end position="250"/>
    </location>
</feature>
<evidence type="ECO:0000256" key="5">
    <source>
        <dbReference type="ARBA" id="ARBA00022989"/>
    </source>
</evidence>
<keyword evidence="8 10" id="KW-0472">Membrane</keyword>